<dbReference type="EMBL" id="JAIWYP010000012">
    <property type="protein sequence ID" value="KAH3729442.1"/>
    <property type="molecule type" value="Genomic_DNA"/>
</dbReference>
<reference evidence="1" key="1">
    <citation type="journal article" date="2019" name="bioRxiv">
        <title>The Genome of the Zebra Mussel, Dreissena polymorpha: A Resource for Invasive Species Research.</title>
        <authorList>
            <person name="McCartney M.A."/>
            <person name="Auch B."/>
            <person name="Kono T."/>
            <person name="Mallez S."/>
            <person name="Zhang Y."/>
            <person name="Obille A."/>
            <person name="Becker A."/>
            <person name="Abrahante J.E."/>
            <person name="Garbe J."/>
            <person name="Badalamenti J.P."/>
            <person name="Herman A."/>
            <person name="Mangelson H."/>
            <person name="Liachko I."/>
            <person name="Sullivan S."/>
            <person name="Sone E.D."/>
            <person name="Koren S."/>
            <person name="Silverstein K.A.T."/>
            <person name="Beckman K.B."/>
            <person name="Gohl D.M."/>
        </authorList>
    </citation>
    <scope>NUCLEOTIDE SEQUENCE</scope>
    <source>
        <strain evidence="1">Duluth1</strain>
        <tissue evidence="1">Whole animal</tissue>
    </source>
</reference>
<sequence>MTFPFTNIQSRTKIPTLQSVTGKIRYHLDMGNGRVRGIMGSGIIVLRQVLPLRCALCILRYYPEKGRTCLKAIQ</sequence>
<dbReference type="Proteomes" id="UP000828390">
    <property type="component" value="Unassembled WGS sequence"/>
</dbReference>
<proteinExistence type="predicted"/>
<protein>
    <submittedName>
        <fullName evidence="1">Uncharacterized protein</fullName>
    </submittedName>
</protein>
<gene>
    <name evidence="1" type="ORF">DPMN_055413</name>
</gene>
<evidence type="ECO:0000313" key="2">
    <source>
        <dbReference type="Proteomes" id="UP000828390"/>
    </source>
</evidence>
<organism evidence="1 2">
    <name type="scientific">Dreissena polymorpha</name>
    <name type="common">Zebra mussel</name>
    <name type="synonym">Mytilus polymorpha</name>
    <dbReference type="NCBI Taxonomy" id="45954"/>
    <lineage>
        <taxon>Eukaryota</taxon>
        <taxon>Metazoa</taxon>
        <taxon>Spiralia</taxon>
        <taxon>Lophotrochozoa</taxon>
        <taxon>Mollusca</taxon>
        <taxon>Bivalvia</taxon>
        <taxon>Autobranchia</taxon>
        <taxon>Heteroconchia</taxon>
        <taxon>Euheterodonta</taxon>
        <taxon>Imparidentia</taxon>
        <taxon>Neoheterodontei</taxon>
        <taxon>Myida</taxon>
        <taxon>Dreissenoidea</taxon>
        <taxon>Dreissenidae</taxon>
        <taxon>Dreissena</taxon>
    </lineage>
</organism>
<evidence type="ECO:0000313" key="1">
    <source>
        <dbReference type="EMBL" id="KAH3729442.1"/>
    </source>
</evidence>
<keyword evidence="2" id="KW-1185">Reference proteome</keyword>
<name>A0A9D4CRT6_DREPO</name>
<comment type="caution">
    <text evidence="1">The sequence shown here is derived from an EMBL/GenBank/DDBJ whole genome shotgun (WGS) entry which is preliminary data.</text>
</comment>
<dbReference type="AlphaFoldDB" id="A0A9D4CRT6"/>
<accession>A0A9D4CRT6</accession>
<reference evidence="1" key="2">
    <citation type="submission" date="2020-11" db="EMBL/GenBank/DDBJ databases">
        <authorList>
            <person name="McCartney M.A."/>
            <person name="Auch B."/>
            <person name="Kono T."/>
            <person name="Mallez S."/>
            <person name="Becker A."/>
            <person name="Gohl D.M."/>
            <person name="Silverstein K.A.T."/>
            <person name="Koren S."/>
            <person name="Bechman K.B."/>
            <person name="Herman A."/>
            <person name="Abrahante J.E."/>
            <person name="Garbe J."/>
        </authorList>
    </citation>
    <scope>NUCLEOTIDE SEQUENCE</scope>
    <source>
        <strain evidence="1">Duluth1</strain>
        <tissue evidence="1">Whole animal</tissue>
    </source>
</reference>